<feature type="region of interest" description="Disordered" evidence="1">
    <location>
        <begin position="191"/>
        <end position="226"/>
    </location>
</feature>
<keyword evidence="4" id="KW-1185">Reference proteome</keyword>
<evidence type="ECO:0000313" key="3">
    <source>
        <dbReference type="EMBL" id="GFS63335.1"/>
    </source>
</evidence>
<dbReference type="SUPFAM" id="SSF47459">
    <property type="entry name" value="HLH, helix-loop-helix DNA-binding domain"/>
    <property type="match status" value="1"/>
</dbReference>
<dbReference type="Gene3D" id="4.10.280.10">
    <property type="entry name" value="Helix-loop-helix DNA-binding domain"/>
    <property type="match status" value="1"/>
</dbReference>
<comment type="caution">
    <text evidence="3">The sequence shown here is derived from an EMBL/GenBank/DDBJ whole genome shotgun (WGS) entry which is preliminary data.</text>
</comment>
<reference evidence="3" key="1">
    <citation type="submission" date="2020-08" db="EMBL/GenBank/DDBJ databases">
        <title>Multicomponent nature underlies the extraordinary mechanical properties of spider dragline silk.</title>
        <authorList>
            <person name="Kono N."/>
            <person name="Nakamura H."/>
            <person name="Mori M."/>
            <person name="Yoshida Y."/>
            <person name="Ohtoshi R."/>
            <person name="Malay A.D."/>
            <person name="Moran D.A.P."/>
            <person name="Tomita M."/>
            <person name="Numata K."/>
            <person name="Arakawa K."/>
        </authorList>
    </citation>
    <scope>NUCLEOTIDE SEQUENCE</scope>
</reference>
<protein>
    <recommendedName>
        <fullName evidence="2">BHLH domain-containing protein</fullName>
    </recommendedName>
</protein>
<dbReference type="Pfam" id="PF00010">
    <property type="entry name" value="HLH"/>
    <property type="match status" value="1"/>
</dbReference>
<evidence type="ECO:0000313" key="4">
    <source>
        <dbReference type="Proteomes" id="UP000887013"/>
    </source>
</evidence>
<organism evidence="3 4">
    <name type="scientific">Nephila pilipes</name>
    <name type="common">Giant wood spider</name>
    <name type="synonym">Nephila maculata</name>
    <dbReference type="NCBI Taxonomy" id="299642"/>
    <lineage>
        <taxon>Eukaryota</taxon>
        <taxon>Metazoa</taxon>
        <taxon>Ecdysozoa</taxon>
        <taxon>Arthropoda</taxon>
        <taxon>Chelicerata</taxon>
        <taxon>Arachnida</taxon>
        <taxon>Araneae</taxon>
        <taxon>Araneomorphae</taxon>
        <taxon>Entelegynae</taxon>
        <taxon>Araneoidea</taxon>
        <taxon>Nephilidae</taxon>
        <taxon>Nephila</taxon>
    </lineage>
</organism>
<dbReference type="InterPro" id="IPR011598">
    <property type="entry name" value="bHLH_dom"/>
</dbReference>
<dbReference type="InterPro" id="IPR036638">
    <property type="entry name" value="HLH_DNA-bd_sf"/>
</dbReference>
<evidence type="ECO:0000256" key="1">
    <source>
        <dbReference type="SAM" id="MobiDB-lite"/>
    </source>
</evidence>
<accession>A0A8X6JEA9</accession>
<dbReference type="GO" id="GO:0046983">
    <property type="term" value="F:protein dimerization activity"/>
    <property type="evidence" value="ECO:0007669"/>
    <property type="project" value="InterPro"/>
</dbReference>
<gene>
    <name evidence="3" type="ORF">NPIL_656741</name>
</gene>
<evidence type="ECO:0000259" key="2">
    <source>
        <dbReference type="Pfam" id="PF00010"/>
    </source>
</evidence>
<feature type="domain" description="BHLH" evidence="2">
    <location>
        <begin position="225"/>
        <end position="251"/>
    </location>
</feature>
<proteinExistence type="predicted"/>
<name>A0A8X6JEA9_NEPPI</name>
<dbReference type="AlphaFoldDB" id="A0A8X6JEA9"/>
<dbReference type="Proteomes" id="UP000887013">
    <property type="component" value="Unassembled WGS sequence"/>
</dbReference>
<sequence length="300" mass="34411">MHFPEQEDEIWRKSEETFRQINNDNPCKEDFSVYVLPQCNYASSSLNVTSSSAGVIPSFSTPSVALFPPLCDVTNRLSSANFAVPGNIESQRTVDNNPNIMGQMPFYDCEANSQTFRYHNVSHNQYNNQENNVTHSNPDHYQMMERYDPSAALANITSEHQWTFSTNPNHISDRHMIKPGNQYVLTHQRSCHNPLKMKKNTSNPNEKKRKPRTGRSNSSIENVQRDLANVRERQRTKNLNEAFAAVRRIVCPKAPLLRNWNALYLPSRSCWLGNLRITDLDIKEGSPKTLSTIPLKNQFI</sequence>
<dbReference type="EMBL" id="BMAW01047915">
    <property type="protein sequence ID" value="GFS63335.1"/>
    <property type="molecule type" value="Genomic_DNA"/>
</dbReference>